<evidence type="ECO:0000313" key="2">
    <source>
        <dbReference type="Proteomes" id="UP000593567"/>
    </source>
</evidence>
<accession>A0A7J7KS31</accession>
<sequence length="67" mass="7889">MFSHDQFCAAWWFRPLQELSVEVKKLYGIKLRLDNMKALPPHMTEYIFSGIVSVSCDKQFEYVCDTP</sequence>
<dbReference type="EMBL" id="VXIV02000090">
    <property type="protein sequence ID" value="KAF6040982.1"/>
    <property type="molecule type" value="Genomic_DNA"/>
</dbReference>
<keyword evidence="2" id="KW-1185">Reference proteome</keyword>
<dbReference type="Proteomes" id="UP000593567">
    <property type="component" value="Unassembled WGS sequence"/>
</dbReference>
<reference evidence="1" key="1">
    <citation type="submission" date="2020-06" db="EMBL/GenBank/DDBJ databases">
        <title>Draft genome of Bugula neritina, a colonial animal packing powerful symbionts and potential medicines.</title>
        <authorList>
            <person name="Rayko M."/>
        </authorList>
    </citation>
    <scope>NUCLEOTIDE SEQUENCE [LARGE SCALE GENOMIC DNA]</scope>
    <source>
        <strain evidence="1">Kwan_BN1</strain>
    </source>
</reference>
<organism evidence="1 2">
    <name type="scientific">Bugula neritina</name>
    <name type="common">Brown bryozoan</name>
    <name type="synonym">Sertularia neritina</name>
    <dbReference type="NCBI Taxonomy" id="10212"/>
    <lineage>
        <taxon>Eukaryota</taxon>
        <taxon>Metazoa</taxon>
        <taxon>Spiralia</taxon>
        <taxon>Lophotrochozoa</taxon>
        <taxon>Bryozoa</taxon>
        <taxon>Gymnolaemata</taxon>
        <taxon>Cheilostomatida</taxon>
        <taxon>Flustrina</taxon>
        <taxon>Buguloidea</taxon>
        <taxon>Bugulidae</taxon>
        <taxon>Bugula</taxon>
    </lineage>
</organism>
<evidence type="ECO:0000313" key="1">
    <source>
        <dbReference type="EMBL" id="KAF6040982.1"/>
    </source>
</evidence>
<proteinExistence type="predicted"/>
<protein>
    <submittedName>
        <fullName evidence="1">Uncharacterized protein</fullName>
    </submittedName>
</protein>
<name>A0A7J7KS31_BUGNE</name>
<gene>
    <name evidence="1" type="ORF">EB796_000699</name>
</gene>
<dbReference type="AlphaFoldDB" id="A0A7J7KS31"/>
<comment type="caution">
    <text evidence="1">The sequence shown here is derived from an EMBL/GenBank/DDBJ whole genome shotgun (WGS) entry which is preliminary data.</text>
</comment>